<comment type="similarity">
    <text evidence="2">Belongs to the LOG family.</text>
</comment>
<keyword evidence="4" id="KW-1185">Reference proteome</keyword>
<dbReference type="InterPro" id="IPR052341">
    <property type="entry name" value="LOG_family_nucleotidases"/>
</dbReference>
<keyword evidence="2" id="KW-0203">Cytokinin biosynthesis</keyword>
<evidence type="ECO:0000256" key="2">
    <source>
        <dbReference type="RuleBase" id="RU363015"/>
    </source>
</evidence>
<protein>
    <recommendedName>
        <fullName evidence="2">Cytokinin riboside 5'-monophosphate phosphoribohydrolase</fullName>
        <ecNumber evidence="2">3.2.2.n1</ecNumber>
    </recommendedName>
</protein>
<dbReference type="EC" id="3.2.2.n1" evidence="2"/>
<name>A0ABM8Q4M1_9BACT</name>
<accession>A0ABM8Q4M1</accession>
<dbReference type="InterPro" id="IPR031100">
    <property type="entry name" value="LOG_fam"/>
</dbReference>
<evidence type="ECO:0000313" key="3">
    <source>
        <dbReference type="EMBL" id="CAD7287828.1"/>
    </source>
</evidence>
<sequence>MKFLDEFVAYKNGLNLDSKCVTFFGSARFKDDNEYCLAAHNLAYRLSENGISIITGGGDGIMKAANKGAFISGKSQSVGFNIQLPFEQNSNSFLTNSFLFSNFFPRKYALIQSSSAFVVFPGGYGTLDELFEVLTLSQTGMNKFKIYLYSSKFWSGLDDFIKTTLLNEQTIDDQSLKVYEITDDIDKIVNEIIML</sequence>
<dbReference type="Pfam" id="PF03641">
    <property type="entry name" value="Lysine_decarbox"/>
    <property type="match status" value="1"/>
</dbReference>
<gene>
    <name evidence="3" type="ORF">LMG7974_00716</name>
</gene>
<dbReference type="PANTHER" id="PTHR43393:SF3">
    <property type="entry name" value="LYSINE DECARBOXYLASE-LIKE PROTEIN"/>
    <property type="match status" value="1"/>
</dbReference>
<evidence type="ECO:0000313" key="4">
    <source>
        <dbReference type="Proteomes" id="UP000789803"/>
    </source>
</evidence>
<evidence type="ECO:0000256" key="1">
    <source>
        <dbReference type="ARBA" id="ARBA00000274"/>
    </source>
</evidence>
<keyword evidence="2" id="KW-0378">Hydrolase</keyword>
<proteinExistence type="inferred from homology"/>
<comment type="catalytic activity">
    <reaction evidence="1">
        <text>AMP + H2O = D-ribose 5-phosphate + adenine</text>
        <dbReference type="Rhea" id="RHEA:20129"/>
        <dbReference type="ChEBI" id="CHEBI:15377"/>
        <dbReference type="ChEBI" id="CHEBI:16708"/>
        <dbReference type="ChEBI" id="CHEBI:78346"/>
        <dbReference type="ChEBI" id="CHEBI:456215"/>
        <dbReference type="EC" id="3.2.2.4"/>
    </reaction>
</comment>
<reference evidence="3 4" key="1">
    <citation type="submission" date="2020-11" db="EMBL/GenBank/DDBJ databases">
        <authorList>
            <person name="Peeters C."/>
        </authorList>
    </citation>
    <scope>NUCLEOTIDE SEQUENCE [LARGE SCALE GENOMIC DNA]</scope>
    <source>
        <strain evidence="3 4">LMG 7974</strain>
    </source>
</reference>
<dbReference type="SUPFAM" id="SSF102405">
    <property type="entry name" value="MCP/YpsA-like"/>
    <property type="match status" value="1"/>
</dbReference>
<comment type="caution">
    <text evidence="3">The sequence shown here is derived from an EMBL/GenBank/DDBJ whole genome shotgun (WGS) entry which is preliminary data.</text>
</comment>
<organism evidence="3 4">
    <name type="scientific">Campylobacter majalis</name>
    <dbReference type="NCBI Taxonomy" id="2790656"/>
    <lineage>
        <taxon>Bacteria</taxon>
        <taxon>Pseudomonadati</taxon>
        <taxon>Campylobacterota</taxon>
        <taxon>Epsilonproteobacteria</taxon>
        <taxon>Campylobacterales</taxon>
        <taxon>Campylobacteraceae</taxon>
        <taxon>Campylobacter</taxon>
    </lineage>
</organism>
<dbReference type="Gene3D" id="3.40.50.450">
    <property type="match status" value="1"/>
</dbReference>
<dbReference type="RefSeq" id="WP_229932527.1">
    <property type="nucleotide sequence ID" value="NZ_CAJHOF010000005.1"/>
</dbReference>
<dbReference type="Proteomes" id="UP000789803">
    <property type="component" value="Unassembled WGS sequence"/>
</dbReference>
<dbReference type="PANTHER" id="PTHR43393">
    <property type="entry name" value="CYTOKININ RIBOSIDE 5'-MONOPHOSPHATE PHOSPHORIBOHYDROLASE"/>
    <property type="match status" value="1"/>
</dbReference>
<dbReference type="NCBIfam" id="TIGR00730">
    <property type="entry name" value="Rossman fold protein, TIGR00730 family"/>
    <property type="match status" value="1"/>
</dbReference>
<dbReference type="EMBL" id="CAJHOF010000005">
    <property type="protein sequence ID" value="CAD7287828.1"/>
    <property type="molecule type" value="Genomic_DNA"/>
</dbReference>
<dbReference type="InterPro" id="IPR005269">
    <property type="entry name" value="LOG"/>
</dbReference>